<dbReference type="Proteomes" id="UP001062846">
    <property type="component" value="Chromosome 5"/>
</dbReference>
<name>A0ACC0NK03_RHOML</name>
<keyword evidence="2" id="KW-1185">Reference proteome</keyword>
<evidence type="ECO:0000313" key="2">
    <source>
        <dbReference type="Proteomes" id="UP001062846"/>
    </source>
</evidence>
<gene>
    <name evidence="1" type="ORF">RHMOL_Rhmol05G0035700</name>
</gene>
<protein>
    <submittedName>
        <fullName evidence="1">Uncharacterized protein</fullName>
    </submittedName>
</protein>
<proteinExistence type="predicted"/>
<accession>A0ACC0NK03</accession>
<dbReference type="EMBL" id="CM046392">
    <property type="protein sequence ID" value="KAI8553683.1"/>
    <property type="molecule type" value="Genomic_DNA"/>
</dbReference>
<reference evidence="1" key="1">
    <citation type="submission" date="2022-02" db="EMBL/GenBank/DDBJ databases">
        <title>Plant Genome Project.</title>
        <authorList>
            <person name="Zhang R.-G."/>
        </authorList>
    </citation>
    <scope>NUCLEOTIDE SEQUENCE</scope>
    <source>
        <strain evidence="1">AT1</strain>
    </source>
</reference>
<comment type="caution">
    <text evidence="1">The sequence shown here is derived from an EMBL/GenBank/DDBJ whole genome shotgun (WGS) entry which is preliminary data.</text>
</comment>
<evidence type="ECO:0000313" key="1">
    <source>
        <dbReference type="EMBL" id="KAI8553683.1"/>
    </source>
</evidence>
<organism evidence="1 2">
    <name type="scientific">Rhododendron molle</name>
    <name type="common">Chinese azalea</name>
    <name type="synonym">Azalea mollis</name>
    <dbReference type="NCBI Taxonomy" id="49168"/>
    <lineage>
        <taxon>Eukaryota</taxon>
        <taxon>Viridiplantae</taxon>
        <taxon>Streptophyta</taxon>
        <taxon>Embryophyta</taxon>
        <taxon>Tracheophyta</taxon>
        <taxon>Spermatophyta</taxon>
        <taxon>Magnoliopsida</taxon>
        <taxon>eudicotyledons</taxon>
        <taxon>Gunneridae</taxon>
        <taxon>Pentapetalae</taxon>
        <taxon>asterids</taxon>
        <taxon>Ericales</taxon>
        <taxon>Ericaceae</taxon>
        <taxon>Ericoideae</taxon>
        <taxon>Rhodoreae</taxon>
        <taxon>Rhododendron</taxon>
    </lineage>
</organism>
<sequence>MTVGSGNGGCFWALAVVAWRWMGGAGWGRHGGRGLFAGGDVCRFCRRFLAGWGSKGSWIWRSLAVQVLESLVVDGGCVGWRHHGVSDGGDWGTWWFLGQQQGGGSDGSATRGQRCNGARWQQCNGGNEGGFSGSSSHVMAAWWRYFSDDNGSTGMGGASCTKIVRKNSK</sequence>